<dbReference type="Gene3D" id="3.90.550.10">
    <property type="entry name" value="Spore Coat Polysaccharide Biosynthesis Protein SpsA, Chain A"/>
    <property type="match status" value="1"/>
</dbReference>
<dbReference type="PANTHER" id="PTHR43685:SF2">
    <property type="entry name" value="GLYCOSYLTRANSFERASE 2-LIKE DOMAIN-CONTAINING PROTEIN"/>
    <property type="match status" value="1"/>
</dbReference>
<dbReference type="InterPro" id="IPR029044">
    <property type="entry name" value="Nucleotide-diphossugar_trans"/>
</dbReference>
<dbReference type="SUPFAM" id="SSF53448">
    <property type="entry name" value="Nucleotide-diphospho-sugar transferases"/>
    <property type="match status" value="1"/>
</dbReference>
<sequence>MTSAAPTNVCIIIAAKNAADTIARAIGSALAEPEVAEVVVIDDGSTDDTAAAARAADDASGRLHVVRFEENRGPAAARNHAIAVSRSPLLGVLDADDFFFPGRMARLLAQDGWDFVADNIAFIDAAQATAAERKIERFAPSPRLLDLVGFVDGNISRRGVRRGEIGFLKPLMRRSFLDEFHLRYNETLRLGEDFDLYARALAQGARYKIIHSCGYAAVVRGNSLSGSHRTIDLRRLYEADRAILAGTGLSGDVAAALRRHERHIRGRYELRHFLDLKNHEGFASAFAYALTHPAALPAIVGGIVGDKTERFRRSTSPAPVALGGTGDVRYLLEGLAVDRAE</sequence>
<organism evidence="2 3">
    <name type="scientific">Sinorhizobium glycinis</name>
    <dbReference type="NCBI Taxonomy" id="1472378"/>
    <lineage>
        <taxon>Bacteria</taxon>
        <taxon>Pseudomonadati</taxon>
        <taxon>Pseudomonadota</taxon>
        <taxon>Alphaproteobacteria</taxon>
        <taxon>Hyphomicrobiales</taxon>
        <taxon>Rhizobiaceae</taxon>
        <taxon>Sinorhizobium/Ensifer group</taxon>
        <taxon>Sinorhizobium</taxon>
    </lineage>
</organism>
<dbReference type="CDD" id="cd00761">
    <property type="entry name" value="Glyco_tranf_GTA_type"/>
    <property type="match status" value="1"/>
</dbReference>
<dbReference type="PANTHER" id="PTHR43685">
    <property type="entry name" value="GLYCOSYLTRANSFERASE"/>
    <property type="match status" value="1"/>
</dbReference>
<dbReference type="InterPro" id="IPR050834">
    <property type="entry name" value="Glycosyltransf_2"/>
</dbReference>
<reference evidence="2 3" key="1">
    <citation type="journal article" date="2016" name="Int. J. Syst. Evol. Microbiol.">
        <title>Ensifer glycinis sp. nov., an novel rhizobial species associated with Glycine spp.</title>
        <authorList>
            <person name="Yan H."/>
            <person name="Yan J."/>
            <person name="Sui X.H."/>
            <person name="Wang E.T."/>
            <person name="Chen W.X."/>
            <person name="Zhang X.X."/>
            <person name="Chen W.F."/>
        </authorList>
    </citation>
    <scope>NUCLEOTIDE SEQUENCE [LARGE SCALE GENOMIC DNA]</scope>
    <source>
        <strain evidence="2 3">CCBAU 23380</strain>
    </source>
</reference>
<dbReference type="EMBL" id="LPUX01000055">
    <property type="protein sequence ID" value="OAP39921.1"/>
    <property type="molecule type" value="Genomic_DNA"/>
</dbReference>
<proteinExistence type="predicted"/>
<dbReference type="OrthoDB" id="9806521at2"/>
<dbReference type="RefSeq" id="WP_064242058.1">
    <property type="nucleotide sequence ID" value="NZ_LPUX01000055.1"/>
</dbReference>
<dbReference type="GO" id="GO:0016740">
    <property type="term" value="F:transferase activity"/>
    <property type="evidence" value="ECO:0007669"/>
    <property type="project" value="UniProtKB-KW"/>
</dbReference>
<name>A0A178XXI1_9HYPH</name>
<dbReference type="AlphaFoldDB" id="A0A178XXI1"/>
<accession>A0A178XXI1</accession>
<dbReference type="Pfam" id="PF00535">
    <property type="entry name" value="Glycos_transf_2"/>
    <property type="match status" value="1"/>
</dbReference>
<protein>
    <submittedName>
        <fullName evidence="2">Glycosyl transferase family A</fullName>
    </submittedName>
</protein>
<keyword evidence="3" id="KW-1185">Reference proteome</keyword>
<evidence type="ECO:0000259" key="1">
    <source>
        <dbReference type="Pfam" id="PF00535"/>
    </source>
</evidence>
<dbReference type="Proteomes" id="UP000094025">
    <property type="component" value="Unassembled WGS sequence"/>
</dbReference>
<dbReference type="InterPro" id="IPR001173">
    <property type="entry name" value="Glyco_trans_2-like"/>
</dbReference>
<keyword evidence="2" id="KW-0808">Transferase</keyword>
<comment type="caution">
    <text evidence="2">The sequence shown here is derived from an EMBL/GenBank/DDBJ whole genome shotgun (WGS) entry which is preliminary data.</text>
</comment>
<evidence type="ECO:0000313" key="3">
    <source>
        <dbReference type="Proteomes" id="UP000094025"/>
    </source>
</evidence>
<dbReference type="STRING" id="1472378.AU381_10280"/>
<evidence type="ECO:0000313" key="2">
    <source>
        <dbReference type="EMBL" id="OAP39921.1"/>
    </source>
</evidence>
<feature type="domain" description="Glycosyltransferase 2-like" evidence="1">
    <location>
        <begin position="10"/>
        <end position="127"/>
    </location>
</feature>
<gene>
    <name evidence="2" type="ORF">AU381_10280</name>
</gene>